<dbReference type="Proteomes" id="UP000254181">
    <property type="component" value="Unassembled WGS sequence"/>
</dbReference>
<evidence type="ECO:0000313" key="1">
    <source>
        <dbReference type="EMBL" id="STL18788.1"/>
    </source>
</evidence>
<name>A0A377AMI9_ECOLX</name>
<gene>
    <name evidence="1" type="primary">gpG_2</name>
    <name evidence="1" type="ORF">NCTC9075_00033</name>
</gene>
<protein>
    <submittedName>
        <fullName evidence="1">Tail fiber assembly protein</fullName>
    </submittedName>
</protein>
<sequence>MFLDGKVVKREYTEQELQQQAESQKAALLSEAESVIQPLETRCQAEYGNRRGTHTTGSMGTLQCSGQPCGYGKS</sequence>
<dbReference type="AlphaFoldDB" id="A0A377AMI9"/>
<evidence type="ECO:0000313" key="2">
    <source>
        <dbReference type="Proteomes" id="UP000254181"/>
    </source>
</evidence>
<dbReference type="InterPro" id="IPR003458">
    <property type="entry name" value="Phage_T4_Gp38_tail_assem"/>
</dbReference>
<dbReference type="Pfam" id="PF02413">
    <property type="entry name" value="Caudo_TAP"/>
    <property type="match status" value="1"/>
</dbReference>
<proteinExistence type="predicted"/>
<accession>A0A377AMI9</accession>
<reference evidence="1 2" key="1">
    <citation type="submission" date="2018-06" db="EMBL/GenBank/DDBJ databases">
        <authorList>
            <consortium name="Pathogen Informatics"/>
            <person name="Doyle S."/>
        </authorList>
    </citation>
    <scope>NUCLEOTIDE SEQUENCE [LARGE SCALE GENOMIC DNA]</scope>
    <source>
        <strain evidence="1 2">NCTC9075</strain>
    </source>
</reference>
<organism evidence="1 2">
    <name type="scientific">Escherichia coli</name>
    <dbReference type="NCBI Taxonomy" id="562"/>
    <lineage>
        <taxon>Bacteria</taxon>
        <taxon>Pseudomonadati</taxon>
        <taxon>Pseudomonadota</taxon>
        <taxon>Gammaproteobacteria</taxon>
        <taxon>Enterobacterales</taxon>
        <taxon>Enterobacteriaceae</taxon>
        <taxon>Escherichia</taxon>
    </lineage>
</organism>
<dbReference type="EMBL" id="UGEM01000002">
    <property type="protein sequence ID" value="STL18788.1"/>
    <property type="molecule type" value="Genomic_DNA"/>
</dbReference>